<protein>
    <submittedName>
        <fullName evidence="1">Uncharacterized protein</fullName>
    </submittedName>
</protein>
<reference evidence="1 2" key="1">
    <citation type="submission" date="2023-07" db="EMBL/GenBank/DDBJ databases">
        <title>Genomic Encyclopedia of Type Strains, Phase IV (KMG-IV): sequencing the most valuable type-strain genomes for metagenomic binning, comparative biology and taxonomic classification.</title>
        <authorList>
            <person name="Goeker M."/>
        </authorList>
    </citation>
    <scope>NUCLEOTIDE SEQUENCE [LARGE SCALE GENOMIC DNA]</scope>
    <source>
        <strain evidence="1 2">DSM 19619</strain>
    </source>
</reference>
<dbReference type="EMBL" id="JAUSVX010000016">
    <property type="protein sequence ID" value="MDQ0473454.1"/>
    <property type="molecule type" value="Genomic_DNA"/>
</dbReference>
<evidence type="ECO:0000313" key="2">
    <source>
        <dbReference type="Proteomes" id="UP001242480"/>
    </source>
</evidence>
<evidence type="ECO:0000313" key="1">
    <source>
        <dbReference type="EMBL" id="MDQ0473454.1"/>
    </source>
</evidence>
<keyword evidence="2" id="KW-1185">Reference proteome</keyword>
<name>A0ABU0JGN1_9HYPH</name>
<dbReference type="Proteomes" id="UP001242480">
    <property type="component" value="Unassembled WGS sequence"/>
</dbReference>
<comment type="caution">
    <text evidence="1">The sequence shown here is derived from an EMBL/GenBank/DDBJ whole genome shotgun (WGS) entry which is preliminary data.</text>
</comment>
<sequence>MTLRAEVDHHTTMSEACLEALCLAILRRVRGLEHVQAVRVAGDDCPSQGRWRLCGLTPPPDERTMALARATIEAWQGRFCGWA</sequence>
<gene>
    <name evidence="1" type="ORF">QO011_006490</name>
</gene>
<proteinExistence type="predicted"/>
<accession>A0ABU0JGN1</accession>
<organism evidence="1 2">
    <name type="scientific">Labrys wisconsinensis</name>
    <dbReference type="NCBI Taxonomy" id="425677"/>
    <lineage>
        <taxon>Bacteria</taxon>
        <taxon>Pseudomonadati</taxon>
        <taxon>Pseudomonadota</taxon>
        <taxon>Alphaproteobacteria</taxon>
        <taxon>Hyphomicrobiales</taxon>
        <taxon>Xanthobacteraceae</taxon>
        <taxon>Labrys</taxon>
    </lineage>
</organism>
<dbReference type="RefSeq" id="WP_307281746.1">
    <property type="nucleotide sequence ID" value="NZ_JAUSVX010000016.1"/>
</dbReference>